<reference evidence="2 3" key="1">
    <citation type="journal article" date="2020" name="BMC Genomics">
        <title>Intraspecific diversification of the crop wild relative Brassica cretica Lam. using demographic model selection.</title>
        <authorList>
            <person name="Kioukis A."/>
            <person name="Michalopoulou V.A."/>
            <person name="Briers L."/>
            <person name="Pirintsos S."/>
            <person name="Studholme D.J."/>
            <person name="Pavlidis P."/>
            <person name="Sarris P.F."/>
        </authorList>
    </citation>
    <scope>NUCLEOTIDE SEQUENCE [LARGE SCALE GENOMIC DNA]</scope>
    <source>
        <strain evidence="3">cv. PFS-1207/04</strain>
    </source>
</reference>
<accession>A0ABQ7DGU3</accession>
<feature type="region of interest" description="Disordered" evidence="1">
    <location>
        <begin position="45"/>
        <end position="73"/>
    </location>
</feature>
<keyword evidence="3" id="KW-1185">Reference proteome</keyword>
<organism evidence="2 3">
    <name type="scientific">Brassica cretica</name>
    <name type="common">Mustard</name>
    <dbReference type="NCBI Taxonomy" id="69181"/>
    <lineage>
        <taxon>Eukaryota</taxon>
        <taxon>Viridiplantae</taxon>
        <taxon>Streptophyta</taxon>
        <taxon>Embryophyta</taxon>
        <taxon>Tracheophyta</taxon>
        <taxon>Spermatophyta</taxon>
        <taxon>Magnoliopsida</taxon>
        <taxon>eudicotyledons</taxon>
        <taxon>Gunneridae</taxon>
        <taxon>Pentapetalae</taxon>
        <taxon>rosids</taxon>
        <taxon>malvids</taxon>
        <taxon>Brassicales</taxon>
        <taxon>Brassicaceae</taxon>
        <taxon>Brassiceae</taxon>
        <taxon>Brassica</taxon>
    </lineage>
</organism>
<sequence>MPSSTRSNKDKHLLFSEDPAHLERTIRKDQCFTSIDAVAFTSTDSCTQPSTDTGPSALTDLHRSTSIDTTPRTSIDHQSRNMVAIVILRQDKNGDLYDQDGHLRNATCQKLDAQGNVIPDTDATGAAQPVEEAAQPRALADYNRPHEYYANRSAIRLPEIPKQNFELKPQYLIYHGFDSFSSMELKRYFIRADQKRSIRRRRNLSMYILHHRSMSRRRARDLVPADFKPKASPNYKITSDEFLT</sequence>
<dbReference type="Proteomes" id="UP000266723">
    <property type="component" value="Unassembled WGS sequence"/>
</dbReference>
<proteinExistence type="predicted"/>
<gene>
    <name evidence="2" type="ORF">DY000_02030858</name>
</gene>
<feature type="compositionally biased region" description="Polar residues" evidence="1">
    <location>
        <begin position="45"/>
        <end position="56"/>
    </location>
</feature>
<comment type="caution">
    <text evidence="2">The sequence shown here is derived from an EMBL/GenBank/DDBJ whole genome shotgun (WGS) entry which is preliminary data.</text>
</comment>
<protein>
    <submittedName>
        <fullName evidence="2">Uncharacterized protein</fullName>
    </submittedName>
</protein>
<evidence type="ECO:0000256" key="1">
    <source>
        <dbReference type="SAM" id="MobiDB-lite"/>
    </source>
</evidence>
<dbReference type="EMBL" id="QGKV02000649">
    <property type="protein sequence ID" value="KAF3577207.1"/>
    <property type="molecule type" value="Genomic_DNA"/>
</dbReference>
<evidence type="ECO:0000313" key="2">
    <source>
        <dbReference type="EMBL" id="KAF3577207.1"/>
    </source>
</evidence>
<evidence type="ECO:0000313" key="3">
    <source>
        <dbReference type="Proteomes" id="UP000266723"/>
    </source>
</evidence>
<name>A0ABQ7DGU3_BRACR</name>